<dbReference type="GO" id="GO:0016926">
    <property type="term" value="P:protein desumoylation"/>
    <property type="evidence" value="ECO:0007669"/>
    <property type="project" value="TreeGrafter"/>
</dbReference>
<evidence type="ECO:0000313" key="7">
    <source>
        <dbReference type="EMBL" id="VDD91770.1"/>
    </source>
</evidence>
<dbReference type="STRING" id="51028.A0A0N4V997"/>
<keyword evidence="3" id="KW-0645">Protease</keyword>
<dbReference type="OrthoDB" id="442460at2759"/>
<dbReference type="InterPro" id="IPR051947">
    <property type="entry name" value="Sentrin-specific_protease"/>
</dbReference>
<dbReference type="InterPro" id="IPR038765">
    <property type="entry name" value="Papain-like_cys_pep_sf"/>
</dbReference>
<dbReference type="SUPFAM" id="SSF54001">
    <property type="entry name" value="Cysteine proteinases"/>
    <property type="match status" value="1"/>
</dbReference>
<keyword evidence="4" id="KW-0833">Ubl conjugation pathway</keyword>
<organism evidence="9">
    <name type="scientific">Enterobius vermicularis</name>
    <name type="common">Human pinworm</name>
    <dbReference type="NCBI Taxonomy" id="51028"/>
    <lineage>
        <taxon>Eukaryota</taxon>
        <taxon>Metazoa</taxon>
        <taxon>Ecdysozoa</taxon>
        <taxon>Nematoda</taxon>
        <taxon>Chromadorea</taxon>
        <taxon>Rhabditida</taxon>
        <taxon>Spirurina</taxon>
        <taxon>Oxyuridomorpha</taxon>
        <taxon>Oxyuroidea</taxon>
        <taxon>Oxyuridae</taxon>
        <taxon>Enterobius</taxon>
    </lineage>
</organism>
<dbReference type="GO" id="GO:0005634">
    <property type="term" value="C:nucleus"/>
    <property type="evidence" value="ECO:0007669"/>
    <property type="project" value="TreeGrafter"/>
</dbReference>
<gene>
    <name evidence="7" type="ORF">EVEC_LOCUS6521</name>
</gene>
<protein>
    <submittedName>
        <fullName evidence="9">ULP_PROTEASE domain-containing protein</fullName>
    </submittedName>
</protein>
<dbReference type="WBParaSite" id="EVEC_0000700401-mRNA-1">
    <property type="protein sequence ID" value="EVEC_0000700401-mRNA-1"/>
    <property type="gene ID" value="EVEC_0000700401"/>
</dbReference>
<evidence type="ECO:0000313" key="9">
    <source>
        <dbReference type="WBParaSite" id="EVEC_0000700401-mRNA-1"/>
    </source>
</evidence>
<dbReference type="GO" id="GO:0005737">
    <property type="term" value="C:cytoplasm"/>
    <property type="evidence" value="ECO:0007669"/>
    <property type="project" value="TreeGrafter"/>
</dbReference>
<dbReference type="InterPro" id="IPR003653">
    <property type="entry name" value="Peptidase_C48_C"/>
</dbReference>
<evidence type="ECO:0000259" key="6">
    <source>
        <dbReference type="PROSITE" id="PS50600"/>
    </source>
</evidence>
<evidence type="ECO:0000256" key="3">
    <source>
        <dbReference type="ARBA" id="ARBA00022670"/>
    </source>
</evidence>
<keyword evidence="8" id="KW-1185">Reference proteome</keyword>
<evidence type="ECO:0000256" key="4">
    <source>
        <dbReference type="ARBA" id="ARBA00022786"/>
    </source>
</evidence>
<keyword evidence="5" id="KW-0378">Hydrolase</keyword>
<dbReference type="GO" id="GO:0006508">
    <property type="term" value="P:proteolysis"/>
    <property type="evidence" value="ECO:0007669"/>
    <property type="project" value="UniProtKB-KW"/>
</dbReference>
<sequence length="116" mass="13666">MLQYPAEGDPEPIKISIKDIDALQPGELVNDNIICFYLKYIRNELVSPERRDSIFFFDTFFYSSLTKGVRSSKNYCKQLIENYESVQRRTRKVDLFSKDYIVVPICEAQHWLVICT</sequence>
<evidence type="ECO:0000256" key="1">
    <source>
        <dbReference type="ARBA" id="ARBA00005234"/>
    </source>
</evidence>
<evidence type="ECO:0000256" key="5">
    <source>
        <dbReference type="ARBA" id="ARBA00022801"/>
    </source>
</evidence>
<dbReference type="PANTHER" id="PTHR46896:SF3">
    <property type="entry name" value="FI06413P-RELATED"/>
    <property type="match status" value="1"/>
</dbReference>
<dbReference type="Proteomes" id="UP000274131">
    <property type="component" value="Unassembled WGS sequence"/>
</dbReference>
<accession>A0A0N4V997</accession>
<evidence type="ECO:0000313" key="8">
    <source>
        <dbReference type="Proteomes" id="UP000274131"/>
    </source>
</evidence>
<feature type="domain" description="Ubiquitin-like protease family profile" evidence="6">
    <location>
        <begin position="13"/>
        <end position="116"/>
    </location>
</feature>
<dbReference type="GO" id="GO:0070139">
    <property type="term" value="F:SUMO-specific endopeptidase activity"/>
    <property type="evidence" value="ECO:0007669"/>
    <property type="project" value="TreeGrafter"/>
</dbReference>
<dbReference type="Pfam" id="PF02902">
    <property type="entry name" value="Peptidase_C48"/>
    <property type="match status" value="1"/>
</dbReference>
<dbReference type="Gene3D" id="3.40.395.10">
    <property type="entry name" value="Adenoviral Proteinase, Chain A"/>
    <property type="match status" value="1"/>
</dbReference>
<proteinExistence type="inferred from homology"/>
<dbReference type="PROSITE" id="PS50600">
    <property type="entry name" value="ULP_PROTEASE"/>
    <property type="match status" value="1"/>
</dbReference>
<dbReference type="PANTHER" id="PTHR46896">
    <property type="entry name" value="SENTRIN-SPECIFIC PROTEASE"/>
    <property type="match status" value="1"/>
</dbReference>
<name>A0A0N4V997_ENTVE</name>
<reference evidence="7 8" key="2">
    <citation type="submission" date="2018-10" db="EMBL/GenBank/DDBJ databases">
        <authorList>
            <consortium name="Pathogen Informatics"/>
        </authorList>
    </citation>
    <scope>NUCLEOTIDE SEQUENCE [LARGE SCALE GENOMIC DNA]</scope>
</reference>
<keyword evidence="2" id="KW-0597">Phosphoprotein</keyword>
<comment type="similarity">
    <text evidence="1">Belongs to the peptidase C48 family.</text>
</comment>
<dbReference type="AlphaFoldDB" id="A0A0N4V997"/>
<reference evidence="9" key="1">
    <citation type="submission" date="2017-02" db="UniProtKB">
        <authorList>
            <consortium name="WormBaseParasite"/>
        </authorList>
    </citation>
    <scope>IDENTIFICATION</scope>
</reference>
<evidence type="ECO:0000256" key="2">
    <source>
        <dbReference type="ARBA" id="ARBA00022553"/>
    </source>
</evidence>
<dbReference type="EMBL" id="UXUI01008543">
    <property type="protein sequence ID" value="VDD91770.1"/>
    <property type="molecule type" value="Genomic_DNA"/>
</dbReference>